<evidence type="ECO:0000313" key="1">
    <source>
        <dbReference type="EMBL" id="EXL02734.1"/>
    </source>
</evidence>
<dbReference type="EMBL" id="JENY01000029">
    <property type="protein sequence ID" value="EXL02734.1"/>
    <property type="molecule type" value="Genomic_DNA"/>
</dbReference>
<accession>A0A011SU40</accession>
<evidence type="ECO:0000313" key="2">
    <source>
        <dbReference type="Proteomes" id="UP000019849"/>
    </source>
</evidence>
<dbReference type="Proteomes" id="UP000019849">
    <property type="component" value="Unassembled WGS sequence"/>
</dbReference>
<sequence length="65" mass="7351">MFLDLHQCRLALAGQLGTKVIVLSVMEPLEPHAVKMILLEYIRGFYNPRSKHSASAGNHPLFSFR</sequence>
<protein>
    <submittedName>
        <fullName evidence="1">Uncharacterized protein</fullName>
    </submittedName>
</protein>
<proteinExistence type="predicted"/>
<gene>
    <name evidence="1" type="ORF">BG36_14145</name>
</gene>
<dbReference type="AlphaFoldDB" id="A0A011SU40"/>
<name>A0A011SU40_9HYPH</name>
<organism evidence="1 2">
    <name type="scientific">Aquamicrobium defluvii</name>
    <dbReference type="NCBI Taxonomy" id="69279"/>
    <lineage>
        <taxon>Bacteria</taxon>
        <taxon>Pseudomonadati</taxon>
        <taxon>Pseudomonadota</taxon>
        <taxon>Alphaproteobacteria</taxon>
        <taxon>Hyphomicrobiales</taxon>
        <taxon>Phyllobacteriaceae</taxon>
        <taxon>Aquamicrobium</taxon>
    </lineage>
</organism>
<comment type="caution">
    <text evidence="1">The sequence shown here is derived from an EMBL/GenBank/DDBJ whole genome shotgun (WGS) entry which is preliminary data.</text>
</comment>
<dbReference type="STRING" id="69279.BG36_14145"/>
<dbReference type="RefSeq" id="WP_035030747.1">
    <property type="nucleotide sequence ID" value="NZ_KK073901.1"/>
</dbReference>
<dbReference type="HOGENOM" id="CLU_2840151_0_0_5"/>
<reference evidence="1 2" key="1">
    <citation type="submission" date="2014-02" db="EMBL/GenBank/DDBJ databases">
        <title>Aquamicrobium defluvii Genome sequencing.</title>
        <authorList>
            <person name="Wang X."/>
        </authorList>
    </citation>
    <scope>NUCLEOTIDE SEQUENCE [LARGE SCALE GENOMIC DNA]</scope>
    <source>
        <strain evidence="1 2">W13Z1</strain>
    </source>
</reference>